<dbReference type="GO" id="GO:0016787">
    <property type="term" value="F:hydrolase activity"/>
    <property type="evidence" value="ECO:0007669"/>
    <property type="project" value="UniProtKB-KW"/>
</dbReference>
<dbReference type="InterPro" id="IPR036881">
    <property type="entry name" value="Glyco_hydro_3_C_sf"/>
</dbReference>
<evidence type="ECO:0000259" key="6">
    <source>
        <dbReference type="SMART" id="SM01217"/>
    </source>
</evidence>
<gene>
    <name evidence="7" type="ORF">HCR76_16405</name>
</gene>
<keyword evidence="8" id="KW-1185">Reference proteome</keyword>
<dbReference type="PANTHER" id="PTHR42715">
    <property type="entry name" value="BETA-GLUCOSIDASE"/>
    <property type="match status" value="1"/>
</dbReference>
<dbReference type="InterPro" id="IPR026891">
    <property type="entry name" value="Fn3-like"/>
</dbReference>
<sequence length="768" mass="81151">MTQHPSVSDLTRAEKASLTSGADMWRTQPLPRVGVDAIMMTDGPHGLRKQETGGDHLGLGGSNPATCFPPAVALGASFDPKLIQRVGAAIGAEAVEEEVAVVLGPGINIKRSPLCGRNFEYLSEDPLVSGVLGAAMVDGIQSTGVGSSLKHFAANNQETDRMRVSADIAPRPLREIYLRGFERVVKAANPWTVMCSYNRLNGVYASENRWLLTDVLRGEWGFGGLVVSDWGAVNDRVAALAAGLDLEMPGNGGHTDEQIARALDAGTLDESALDTAAVRVLDLVRKAARRPAPTAALDLDAHHRLAREVAARCVVLLKNEGNVLPLARDSRIAVIGAFAEHPRYQGAGSSQIRPTRLDSALGEMRALAGGEVSYAPGFAHGNAAPEASANTGTTVSSDPAALRAEASRLAADSDVAVVFLGLPERVESEGFDREHIDLPAEQLQLLDAVRRANPRTVVVLSHGGVVALPFADDVPAIVDGSLLGQAGGGALADVLFGDVNPSGKLTETVPRRIEDIASFGNFPGEDGHVAYGEGLLVGYRWFDARRIEPTFPFGHGLSYTSFGYGEARASIQNGDIVVRVPVTNTGAHDGREIVQVYTSLADSRVQRAPRELTGFQSAEISAGETVEVEIVVRREDLAVWDTRSGRWQVEGGQYDFHVASSSRDIRSTLSLSIDADPGAAPLSRESSIGEVLADPFAAQLVRETLAAVAEQMPDVANVLDDDEMMSLMSSYPIGRLPGYGGLPLTVENIDELIALANAGPAALGGDGS</sequence>
<dbReference type="SUPFAM" id="SSF51445">
    <property type="entry name" value="(Trans)glycosidases"/>
    <property type="match status" value="1"/>
</dbReference>
<dbReference type="InterPro" id="IPR017853">
    <property type="entry name" value="GH"/>
</dbReference>
<dbReference type="InterPro" id="IPR001764">
    <property type="entry name" value="Glyco_hydro_3_N"/>
</dbReference>
<dbReference type="Pfam" id="PF01915">
    <property type="entry name" value="Glyco_hydro_3_C"/>
    <property type="match status" value="1"/>
</dbReference>
<evidence type="ECO:0000313" key="8">
    <source>
        <dbReference type="Proteomes" id="UP000662814"/>
    </source>
</evidence>
<dbReference type="InterPro" id="IPR019800">
    <property type="entry name" value="Glyco_hydro_3_AS"/>
</dbReference>
<proteinExistence type="inferred from homology"/>
<reference evidence="7 8" key="1">
    <citation type="submission" date="2020-12" db="EMBL/GenBank/DDBJ databases">
        <title>Microbacterium sp. HY060.</title>
        <authorList>
            <person name="Zhou J."/>
        </authorList>
    </citation>
    <scope>NUCLEOTIDE SEQUENCE [LARGE SCALE GENOMIC DNA]</scope>
    <source>
        <strain evidence="7 8">HY60</strain>
    </source>
</reference>
<evidence type="ECO:0000256" key="5">
    <source>
        <dbReference type="SAM" id="MobiDB-lite"/>
    </source>
</evidence>
<evidence type="ECO:0000256" key="1">
    <source>
        <dbReference type="ARBA" id="ARBA00005336"/>
    </source>
</evidence>
<feature type="domain" description="Fibronectin type III-like" evidence="6">
    <location>
        <begin position="592"/>
        <end position="662"/>
    </location>
</feature>
<keyword evidence="4" id="KW-0326">Glycosidase</keyword>
<dbReference type="SUPFAM" id="SSF52279">
    <property type="entry name" value="Beta-D-glucan exohydrolase, C-terminal domain"/>
    <property type="match status" value="1"/>
</dbReference>
<dbReference type="PROSITE" id="PS00775">
    <property type="entry name" value="GLYCOSYL_HYDROL_F3"/>
    <property type="match status" value="1"/>
</dbReference>
<dbReference type="EMBL" id="CP061169">
    <property type="protein sequence ID" value="QPZ40395.1"/>
    <property type="molecule type" value="Genomic_DNA"/>
</dbReference>
<dbReference type="InterPro" id="IPR036962">
    <property type="entry name" value="Glyco_hydro_3_N_sf"/>
</dbReference>
<evidence type="ECO:0000313" key="7">
    <source>
        <dbReference type="EMBL" id="QPZ40395.1"/>
    </source>
</evidence>
<evidence type="ECO:0000256" key="3">
    <source>
        <dbReference type="ARBA" id="ARBA00023277"/>
    </source>
</evidence>
<dbReference type="Gene3D" id="2.60.40.10">
    <property type="entry name" value="Immunoglobulins"/>
    <property type="match status" value="1"/>
</dbReference>
<organism evidence="7 8">
    <name type="scientific">Paramicrobacterium chengjingii</name>
    <dbReference type="NCBI Taxonomy" id="2769067"/>
    <lineage>
        <taxon>Bacteria</taxon>
        <taxon>Bacillati</taxon>
        <taxon>Actinomycetota</taxon>
        <taxon>Actinomycetes</taxon>
        <taxon>Micrococcales</taxon>
        <taxon>Microbacteriaceae</taxon>
        <taxon>Paramicrobacterium</taxon>
    </lineage>
</organism>
<dbReference type="InterPro" id="IPR050288">
    <property type="entry name" value="Cellulose_deg_GH3"/>
</dbReference>
<dbReference type="Proteomes" id="UP000662814">
    <property type="component" value="Chromosome"/>
</dbReference>
<dbReference type="PANTHER" id="PTHR42715:SF10">
    <property type="entry name" value="BETA-GLUCOSIDASE"/>
    <property type="match status" value="1"/>
</dbReference>
<feature type="region of interest" description="Disordered" evidence="5">
    <location>
        <begin position="1"/>
        <end position="25"/>
    </location>
</feature>
<dbReference type="SMART" id="SM01217">
    <property type="entry name" value="Fn3_like"/>
    <property type="match status" value="1"/>
</dbReference>
<keyword evidence="2 4" id="KW-0378">Hydrolase</keyword>
<dbReference type="InterPro" id="IPR013783">
    <property type="entry name" value="Ig-like_fold"/>
</dbReference>
<dbReference type="Gene3D" id="3.20.20.300">
    <property type="entry name" value="Glycoside hydrolase, family 3, N-terminal domain"/>
    <property type="match status" value="1"/>
</dbReference>
<dbReference type="Pfam" id="PF00933">
    <property type="entry name" value="Glyco_hydro_3"/>
    <property type="match status" value="1"/>
</dbReference>
<dbReference type="Pfam" id="PF14310">
    <property type="entry name" value="Fn3-like"/>
    <property type="match status" value="1"/>
</dbReference>
<dbReference type="PRINTS" id="PR00133">
    <property type="entry name" value="GLHYDRLASE3"/>
</dbReference>
<dbReference type="InterPro" id="IPR002772">
    <property type="entry name" value="Glyco_hydro_3_C"/>
</dbReference>
<comment type="similarity">
    <text evidence="1 4">Belongs to the glycosyl hydrolase 3 family.</text>
</comment>
<dbReference type="Gene3D" id="3.40.50.1700">
    <property type="entry name" value="Glycoside hydrolase family 3 C-terminal domain"/>
    <property type="match status" value="1"/>
</dbReference>
<protein>
    <submittedName>
        <fullName evidence="7">Glycoside hydrolase family 3 C-terminal domain-containing protein</fullName>
    </submittedName>
</protein>
<evidence type="ECO:0000256" key="2">
    <source>
        <dbReference type="ARBA" id="ARBA00022801"/>
    </source>
</evidence>
<evidence type="ECO:0000256" key="4">
    <source>
        <dbReference type="RuleBase" id="RU361161"/>
    </source>
</evidence>
<name>A0ABX6YQ15_9MICO</name>
<accession>A0ABX6YQ15</accession>
<keyword evidence="3" id="KW-0119">Carbohydrate metabolism</keyword>